<dbReference type="PANTHER" id="PTHR31918:SF1">
    <property type="entry name" value="TRANSMEMBRANE PROTEIN 181"/>
    <property type="match status" value="1"/>
</dbReference>
<evidence type="ECO:0000256" key="2">
    <source>
        <dbReference type="ARBA" id="ARBA00022692"/>
    </source>
</evidence>
<dbReference type="AlphaFoldDB" id="A0DW46"/>
<dbReference type="Pfam" id="PF06664">
    <property type="entry name" value="WLS-like_TM"/>
    <property type="match status" value="1"/>
</dbReference>
<dbReference type="GeneID" id="5040445"/>
<evidence type="ECO:0000256" key="1">
    <source>
        <dbReference type="ARBA" id="ARBA00004141"/>
    </source>
</evidence>
<accession>A0DW46</accession>
<sequence>MDFINRIAMTLFLRTKPHNHAIPLDFIVQIITTYLQKQPSQFKMYVYCQSLARSFQTQQNQTFPRTHNLQYQNTSHPLWKCIIIKQCVKITIKTRSIKDSSQYEQLILDENFNLKVQCNLMLPQYDCVGEIKEINLNNQQLILSQVTLQKPPQYQSIQIQNVLATVENTKYYRLVFIHQVIFILITSYSLFKFLYHFKEYSRIKWPQILRWVPYLLILTIFYNLPIQIFRSTHYNFVQGYTSIIQLVVYISLFYFWLLIFEFQQLQNVKDEEITTYKNKFKINHLIKFCIVVFYTVPQAGLNLYISYKKYTRIQFDVTNEVPYYNYYRLLNMLTLSIYTINYLYLLYKQFNYTQPNTNIEQDVSVEKSYEIFDEQEQQKVAKSYLKNYKLLHILSTICFASLLYNQYLNFFQPKTITTLNALNEQSAINIYICLILSLYVPAKLSNYILPSEQIQDNRIQQADQNEAI</sequence>
<dbReference type="InterPro" id="IPR040416">
    <property type="entry name" value="TMEM181"/>
</dbReference>
<keyword evidence="3 5" id="KW-1133">Transmembrane helix</keyword>
<dbReference type="GO" id="GO:0015643">
    <property type="term" value="F:toxic substance binding"/>
    <property type="evidence" value="ECO:0007669"/>
    <property type="project" value="InterPro"/>
</dbReference>
<feature type="transmembrane region" description="Helical" evidence="5">
    <location>
        <begin position="390"/>
        <end position="408"/>
    </location>
</feature>
<dbReference type="RefSeq" id="XP_001454660.1">
    <property type="nucleotide sequence ID" value="XM_001454623.1"/>
</dbReference>
<dbReference type="InParanoid" id="A0DW46"/>
<name>A0DW46_PARTE</name>
<dbReference type="GO" id="GO:0016020">
    <property type="term" value="C:membrane"/>
    <property type="evidence" value="ECO:0007669"/>
    <property type="project" value="UniProtKB-SubCell"/>
</dbReference>
<organism evidence="7 8">
    <name type="scientific">Paramecium tetraurelia</name>
    <dbReference type="NCBI Taxonomy" id="5888"/>
    <lineage>
        <taxon>Eukaryota</taxon>
        <taxon>Sar</taxon>
        <taxon>Alveolata</taxon>
        <taxon>Ciliophora</taxon>
        <taxon>Intramacronucleata</taxon>
        <taxon>Oligohymenophorea</taxon>
        <taxon>Peniculida</taxon>
        <taxon>Parameciidae</taxon>
        <taxon>Paramecium</taxon>
    </lineage>
</organism>
<feature type="transmembrane region" description="Helical" evidence="5">
    <location>
        <begin position="171"/>
        <end position="191"/>
    </location>
</feature>
<dbReference type="PANTHER" id="PTHR31918">
    <property type="entry name" value="TRANSMEMBRANE PROTEIN 181"/>
    <property type="match status" value="1"/>
</dbReference>
<dbReference type="OrthoDB" id="301024at2759"/>
<keyword evidence="2 5" id="KW-0812">Transmembrane</keyword>
<evidence type="ECO:0000256" key="3">
    <source>
        <dbReference type="ARBA" id="ARBA00022989"/>
    </source>
</evidence>
<dbReference type="HOGENOM" id="CLU_584578_0_0_1"/>
<dbReference type="OMA" id="FRSTHYN"/>
<reference evidence="7 8" key="1">
    <citation type="journal article" date="2006" name="Nature">
        <title>Global trends of whole-genome duplications revealed by the ciliate Paramecium tetraurelia.</title>
        <authorList>
            <consortium name="Genoscope"/>
            <person name="Aury J.-M."/>
            <person name="Jaillon O."/>
            <person name="Duret L."/>
            <person name="Noel B."/>
            <person name="Jubin C."/>
            <person name="Porcel B.M."/>
            <person name="Segurens B."/>
            <person name="Daubin V."/>
            <person name="Anthouard V."/>
            <person name="Aiach N."/>
            <person name="Arnaiz O."/>
            <person name="Billaut A."/>
            <person name="Beisson J."/>
            <person name="Blanc I."/>
            <person name="Bouhouche K."/>
            <person name="Camara F."/>
            <person name="Duharcourt S."/>
            <person name="Guigo R."/>
            <person name="Gogendeau D."/>
            <person name="Katinka M."/>
            <person name="Keller A.-M."/>
            <person name="Kissmehl R."/>
            <person name="Klotz C."/>
            <person name="Koll F."/>
            <person name="Le Moue A."/>
            <person name="Lepere C."/>
            <person name="Malinsky S."/>
            <person name="Nowacki M."/>
            <person name="Nowak J.K."/>
            <person name="Plattner H."/>
            <person name="Poulain J."/>
            <person name="Ruiz F."/>
            <person name="Serrano V."/>
            <person name="Zagulski M."/>
            <person name="Dessen P."/>
            <person name="Betermier M."/>
            <person name="Weissenbach J."/>
            <person name="Scarpelli C."/>
            <person name="Schachter V."/>
            <person name="Sperling L."/>
            <person name="Meyer E."/>
            <person name="Cohen J."/>
            <person name="Wincker P."/>
        </authorList>
    </citation>
    <scope>NUCLEOTIDE SEQUENCE [LARGE SCALE GENOMIC DNA]</scope>
    <source>
        <strain evidence="7 8">Stock d4-2</strain>
    </source>
</reference>
<gene>
    <name evidence="7" type="ORF">GSPATT00020916001</name>
</gene>
<feature type="transmembrane region" description="Helical" evidence="5">
    <location>
        <begin position="240"/>
        <end position="260"/>
    </location>
</feature>
<evidence type="ECO:0000313" key="8">
    <source>
        <dbReference type="Proteomes" id="UP000000600"/>
    </source>
</evidence>
<evidence type="ECO:0000256" key="5">
    <source>
        <dbReference type="SAM" id="Phobius"/>
    </source>
</evidence>
<keyword evidence="8" id="KW-1185">Reference proteome</keyword>
<dbReference type="Proteomes" id="UP000000600">
    <property type="component" value="Unassembled WGS sequence"/>
</dbReference>
<feature type="transmembrane region" description="Helical" evidence="5">
    <location>
        <begin position="285"/>
        <end position="305"/>
    </location>
</feature>
<feature type="transmembrane region" description="Helical" evidence="5">
    <location>
        <begin position="325"/>
        <end position="347"/>
    </location>
</feature>
<protein>
    <recommendedName>
        <fullName evidence="6">Wntless-like transmembrane domain-containing protein</fullName>
    </recommendedName>
</protein>
<evidence type="ECO:0000259" key="6">
    <source>
        <dbReference type="Pfam" id="PF06664"/>
    </source>
</evidence>
<dbReference type="EMBL" id="CT868607">
    <property type="protein sequence ID" value="CAK87263.1"/>
    <property type="molecule type" value="Genomic_DNA"/>
</dbReference>
<feature type="domain" description="Wntless-like transmembrane" evidence="6">
    <location>
        <begin position="171"/>
        <end position="442"/>
    </location>
</feature>
<evidence type="ECO:0000256" key="4">
    <source>
        <dbReference type="ARBA" id="ARBA00023136"/>
    </source>
</evidence>
<proteinExistence type="predicted"/>
<evidence type="ECO:0000313" key="7">
    <source>
        <dbReference type="EMBL" id="CAK87263.1"/>
    </source>
</evidence>
<feature type="transmembrane region" description="Helical" evidence="5">
    <location>
        <begin position="428"/>
        <end position="449"/>
    </location>
</feature>
<feature type="transmembrane region" description="Helical" evidence="5">
    <location>
        <begin position="211"/>
        <end position="228"/>
    </location>
</feature>
<keyword evidence="4 5" id="KW-0472">Membrane</keyword>
<dbReference type="KEGG" id="ptm:GSPATT00020916001"/>
<dbReference type="InterPro" id="IPR047843">
    <property type="entry name" value="WLS-like_TM"/>
</dbReference>
<comment type="subcellular location">
    <subcellularLocation>
        <location evidence="1">Membrane</location>
        <topology evidence="1">Multi-pass membrane protein</topology>
    </subcellularLocation>
</comment>